<dbReference type="Gene3D" id="3.30.420.40">
    <property type="match status" value="1"/>
</dbReference>
<dbReference type="Pfam" id="PF01300">
    <property type="entry name" value="Sua5_yciO_yrdC"/>
    <property type="match status" value="1"/>
</dbReference>
<dbReference type="Pfam" id="PF07503">
    <property type="entry name" value="zf-HYPF"/>
    <property type="match status" value="2"/>
</dbReference>
<comment type="caution">
    <text evidence="12">The sequence shown here is derived from an EMBL/GenBank/DDBJ whole genome shotgun (WGS) entry which is preliminary data.</text>
</comment>
<evidence type="ECO:0000256" key="5">
    <source>
        <dbReference type="ARBA" id="ARBA00022771"/>
    </source>
</evidence>
<gene>
    <name evidence="12" type="primary">hypF</name>
    <name evidence="12" type="ORF">L2W38_04100</name>
</gene>
<organism evidence="12 13">
    <name type="scientific">Dethiosulfovibrio marinus</name>
    <dbReference type="NCBI Taxonomy" id="133532"/>
    <lineage>
        <taxon>Bacteria</taxon>
        <taxon>Thermotogati</taxon>
        <taxon>Synergistota</taxon>
        <taxon>Synergistia</taxon>
        <taxon>Synergistales</taxon>
        <taxon>Dethiosulfovibrionaceae</taxon>
        <taxon>Dethiosulfovibrio</taxon>
    </lineage>
</organism>
<dbReference type="InterPro" id="IPR055128">
    <property type="entry name" value="HypF_C_2"/>
</dbReference>
<dbReference type="NCBIfam" id="TIGR00143">
    <property type="entry name" value="hypF"/>
    <property type="match status" value="1"/>
</dbReference>
<dbReference type="InterPro" id="IPR011125">
    <property type="entry name" value="Znf_HypF"/>
</dbReference>
<dbReference type="PANTHER" id="PTHR42959:SF1">
    <property type="entry name" value="CARBAMOYLTRANSFERASE HYPF"/>
    <property type="match status" value="1"/>
</dbReference>
<dbReference type="PIRSF" id="PIRSF006256">
    <property type="entry name" value="CMPcnvr_hdrg_mat"/>
    <property type="match status" value="1"/>
</dbReference>
<feature type="domain" description="Acylphosphatase-like" evidence="10">
    <location>
        <begin position="3"/>
        <end position="92"/>
    </location>
</feature>
<dbReference type="InterPro" id="IPR001792">
    <property type="entry name" value="Acylphosphatase-like_dom"/>
</dbReference>
<evidence type="ECO:0000256" key="6">
    <source>
        <dbReference type="ARBA" id="ARBA00022833"/>
    </source>
</evidence>
<feature type="domain" description="YrdC-like" evidence="11">
    <location>
        <begin position="202"/>
        <end position="385"/>
    </location>
</feature>
<dbReference type="SUPFAM" id="SSF54975">
    <property type="entry name" value="Acylphosphatase/BLUF domain-like"/>
    <property type="match status" value="1"/>
</dbReference>
<dbReference type="InterPro" id="IPR041440">
    <property type="entry name" value="HypF_C"/>
</dbReference>
<dbReference type="Pfam" id="PF00708">
    <property type="entry name" value="Acylphosphatase"/>
    <property type="match status" value="1"/>
</dbReference>
<dbReference type="Gene3D" id="3.90.870.50">
    <property type="match status" value="1"/>
</dbReference>
<dbReference type="InterPro" id="IPR017945">
    <property type="entry name" value="DHBP_synth_RibB-like_a/b_dom"/>
</dbReference>
<name>A0ABS9ELB0_9BACT</name>
<sequence length="753" mass="83243">MTEKEILVTGVVQGVGFRPFCAKLASSLGLGGSVINSSDGVVIVLRGTERSIDNYIKDLKDTKPDPADIHSITIISERETDGESPGPFVIGKSRRTERQRVLIPPDIGTCDRCLAEMRDPSNRRYRYPFINCTDCGPRFSIVSGLPYDRPKTTMSVFPMCDRCNGEYTDQENRRYHAQPNACADCGPSVWFQTEGEKTTPGEDGIDRCREYLKAGKVTAIKGLGGFHLACDPFEDEPVSTLRERKGRPDKPLAIMAENLESAREIALISEEEAALLTSSRRPIVLCDKKPGIVAESVAPGQNSIGIMLPYTPLHHLILEGMEALVMTSANPTDSPLISDNEEALSRLAHVADGFLMHNRDICMKVDDSLVALSGDRTVMLRRGRGYVPNPIDLSMSMPHILAAGAEMKSTFSLTQEGLIFPSQYLGDAKQMDTLEYYRQTLDHFTELYNIRPKALAYDAHPLYLSTQTALKALGEVERSMAVQHHHAHLAACLAEHDINDPTIGVIMDGTGYGSDGTIWGGEFLLGDWSGYRRLGHFMTAGLPGGDRSVLEPWRYSLSLLTEALGEKEAIKEVSRMWPERAEKAKIIVKTMKSSPLTSSCGRLFDGVSAILSGRDRVSYDGQAAMELEARASYTDEVPVDMDIWNDEDGVIMDWRPFIRWLVKEKPTLNQGGSAFHASLAKSISEICTKIAKDTGVKRVALSGGVWQNRMLLRQTVVRLEDKGLHVLTHRRLSPNDESVSVGQAAIAGWRWRI</sequence>
<dbReference type="InterPro" id="IPR017968">
    <property type="entry name" value="Acylphosphatase_CS"/>
</dbReference>
<feature type="active site" evidence="9">
    <location>
        <position position="36"/>
    </location>
</feature>
<dbReference type="GO" id="GO:0016874">
    <property type="term" value="F:ligase activity"/>
    <property type="evidence" value="ECO:0007669"/>
    <property type="project" value="UniProtKB-KW"/>
</dbReference>
<dbReference type="Proteomes" id="UP001200430">
    <property type="component" value="Unassembled WGS sequence"/>
</dbReference>
<comment type="similarity">
    <text evidence="2 8">Belongs to the carbamoyltransferase HypF family.</text>
</comment>
<dbReference type="Pfam" id="PF17788">
    <property type="entry name" value="HypF_C"/>
    <property type="match status" value="1"/>
</dbReference>
<evidence type="ECO:0000256" key="8">
    <source>
        <dbReference type="PIRNR" id="PIRNR006256"/>
    </source>
</evidence>
<evidence type="ECO:0000313" key="13">
    <source>
        <dbReference type="Proteomes" id="UP001200430"/>
    </source>
</evidence>
<keyword evidence="5" id="KW-0863">Zinc-finger</keyword>
<dbReference type="RefSeq" id="WP_236098754.1">
    <property type="nucleotide sequence ID" value="NZ_JAKGUD010000003.1"/>
</dbReference>
<reference evidence="12 13" key="1">
    <citation type="submission" date="2022-01" db="EMBL/GenBank/DDBJ databases">
        <title>Dethiosulfovibrio faecalis sp. nov., a novel proteolytic, non-sulfur-reducing bacterium isolated from a marine aquaculture solid waste bioreactor.</title>
        <authorList>
            <person name="Grabowski S."/>
            <person name="Apolinario E."/>
            <person name="Schneider N."/>
            <person name="Marshall C.W."/>
            <person name="Sowers K.R."/>
        </authorList>
    </citation>
    <scope>NUCLEOTIDE SEQUENCE [LARGE SCALE GENOMIC DNA]</scope>
    <source>
        <strain evidence="12 13">DSM 12537</strain>
    </source>
</reference>
<evidence type="ECO:0000256" key="1">
    <source>
        <dbReference type="ARBA" id="ARBA00004711"/>
    </source>
</evidence>
<dbReference type="PROSITE" id="PS00150">
    <property type="entry name" value="ACYLPHOSPHATASE_1"/>
    <property type="match status" value="1"/>
</dbReference>
<evidence type="ECO:0000256" key="7">
    <source>
        <dbReference type="ARBA" id="ARBA00048220"/>
    </source>
</evidence>
<dbReference type="InterPro" id="IPR036046">
    <property type="entry name" value="Acylphosphatase-like_dom_sf"/>
</dbReference>
<dbReference type="SUPFAM" id="SSF55821">
    <property type="entry name" value="YrdC/RibB"/>
    <property type="match status" value="1"/>
</dbReference>
<comment type="catalytic activity">
    <reaction evidence="9">
        <text>an acyl phosphate + H2O = a carboxylate + phosphate + H(+)</text>
        <dbReference type="Rhea" id="RHEA:14965"/>
        <dbReference type="ChEBI" id="CHEBI:15377"/>
        <dbReference type="ChEBI" id="CHEBI:15378"/>
        <dbReference type="ChEBI" id="CHEBI:29067"/>
        <dbReference type="ChEBI" id="CHEBI:43474"/>
        <dbReference type="ChEBI" id="CHEBI:59918"/>
        <dbReference type="EC" id="3.6.1.7"/>
    </reaction>
</comment>
<keyword evidence="3 12" id="KW-0436">Ligase</keyword>
<evidence type="ECO:0000256" key="3">
    <source>
        <dbReference type="ARBA" id="ARBA00022598"/>
    </source>
</evidence>
<dbReference type="InterPro" id="IPR051060">
    <property type="entry name" value="Carbamoyltrans_HypF-like"/>
</dbReference>
<proteinExistence type="inferred from homology"/>
<keyword evidence="4" id="KW-0479">Metal-binding</keyword>
<dbReference type="EC" id="6.2.-.-" evidence="8"/>
<dbReference type="Gene3D" id="3.30.110.120">
    <property type="match status" value="1"/>
</dbReference>
<keyword evidence="9" id="KW-0378">Hydrolase</keyword>
<evidence type="ECO:0000259" key="11">
    <source>
        <dbReference type="PROSITE" id="PS51163"/>
    </source>
</evidence>
<dbReference type="PANTHER" id="PTHR42959">
    <property type="entry name" value="CARBAMOYLTRANSFERASE"/>
    <property type="match status" value="1"/>
</dbReference>
<dbReference type="InterPro" id="IPR004421">
    <property type="entry name" value="Carbamoyltransferase_HypF"/>
</dbReference>
<dbReference type="Pfam" id="PF22521">
    <property type="entry name" value="HypF_C_2"/>
    <property type="match status" value="1"/>
</dbReference>
<accession>A0ABS9ELB0</accession>
<dbReference type="PROSITE" id="PS51163">
    <property type="entry name" value="YRDC"/>
    <property type="match status" value="1"/>
</dbReference>
<evidence type="ECO:0000256" key="4">
    <source>
        <dbReference type="ARBA" id="ARBA00022723"/>
    </source>
</evidence>
<keyword evidence="6" id="KW-0862">Zinc</keyword>
<evidence type="ECO:0000259" key="10">
    <source>
        <dbReference type="PROSITE" id="PS51160"/>
    </source>
</evidence>
<dbReference type="EMBL" id="JAKGUD010000003">
    <property type="protein sequence ID" value="MCF4141997.1"/>
    <property type="molecule type" value="Genomic_DNA"/>
</dbReference>
<dbReference type="Gene3D" id="3.30.420.360">
    <property type="match status" value="1"/>
</dbReference>
<feature type="active site" evidence="9">
    <location>
        <position position="18"/>
    </location>
</feature>
<comment type="catalytic activity">
    <reaction evidence="7">
        <text>C-terminal L-cysteinyl-[HypE protein] + carbamoyl phosphate + ATP + H2O = C-terminal S-carboxamide-L-cysteinyl-[HypE protein] + AMP + phosphate + diphosphate + H(+)</text>
        <dbReference type="Rhea" id="RHEA:55636"/>
        <dbReference type="Rhea" id="RHEA-COMP:14247"/>
        <dbReference type="Rhea" id="RHEA-COMP:14392"/>
        <dbReference type="ChEBI" id="CHEBI:15377"/>
        <dbReference type="ChEBI" id="CHEBI:15378"/>
        <dbReference type="ChEBI" id="CHEBI:30616"/>
        <dbReference type="ChEBI" id="CHEBI:33019"/>
        <dbReference type="ChEBI" id="CHEBI:43474"/>
        <dbReference type="ChEBI" id="CHEBI:58228"/>
        <dbReference type="ChEBI" id="CHEBI:76913"/>
        <dbReference type="ChEBI" id="CHEBI:139126"/>
        <dbReference type="ChEBI" id="CHEBI:456215"/>
    </reaction>
</comment>
<dbReference type="InterPro" id="IPR006070">
    <property type="entry name" value="Sua5-like_dom"/>
</dbReference>
<keyword evidence="13" id="KW-1185">Reference proteome</keyword>
<evidence type="ECO:0000313" key="12">
    <source>
        <dbReference type="EMBL" id="MCF4141997.1"/>
    </source>
</evidence>
<comment type="pathway">
    <text evidence="1">Protein modification; [NiFe] hydrogenase maturation.</text>
</comment>
<evidence type="ECO:0000256" key="9">
    <source>
        <dbReference type="PROSITE-ProRule" id="PRU00520"/>
    </source>
</evidence>
<dbReference type="PROSITE" id="PS51160">
    <property type="entry name" value="ACYLPHOSPHATASE_3"/>
    <property type="match status" value="1"/>
</dbReference>
<protein>
    <recommendedName>
        <fullName evidence="8">Carbamoyltransferase</fullName>
        <ecNumber evidence="8">6.2.-.-</ecNumber>
    </recommendedName>
</protein>
<evidence type="ECO:0000256" key="2">
    <source>
        <dbReference type="ARBA" id="ARBA00008097"/>
    </source>
</evidence>